<evidence type="ECO:0000313" key="1">
    <source>
        <dbReference type="EMBL" id="ELY67692.1"/>
    </source>
</evidence>
<dbReference type="Proteomes" id="UP000011613">
    <property type="component" value="Unassembled WGS sequence"/>
</dbReference>
<evidence type="ECO:0000313" key="2">
    <source>
        <dbReference type="Proteomes" id="UP000011613"/>
    </source>
</evidence>
<protein>
    <submittedName>
        <fullName evidence="1">Aminoglycoside N3'-acetyltransferase</fullName>
    </submittedName>
</protein>
<sequence length="56" mass="6382">MDLAIDDEDFPRCGVAFERDHADVVTTGSVGVGEARRLEQRPLVDFAVEWFESDRR</sequence>
<organism evidence="1 2">
    <name type="scientific">Natronobacterium gregoryi (strain ATCC 43098 / DSM 3393 / CCM 3738 / CIP 104747 / IAM 13177 / JCM 8860 / NBRC 102187 / NCIMB 2189 / SP2)</name>
    <dbReference type="NCBI Taxonomy" id="797304"/>
    <lineage>
        <taxon>Archaea</taxon>
        <taxon>Methanobacteriati</taxon>
        <taxon>Methanobacteriota</taxon>
        <taxon>Stenosarchaea group</taxon>
        <taxon>Halobacteria</taxon>
        <taxon>Halobacteriales</taxon>
        <taxon>Natrialbaceae</taxon>
        <taxon>Natronobacterium</taxon>
    </lineage>
</organism>
<dbReference type="Pfam" id="PF02522">
    <property type="entry name" value="Antibiotic_NAT"/>
    <property type="match status" value="1"/>
</dbReference>
<name>L9Y1U3_NATGS</name>
<gene>
    <name evidence="1" type="ORF">C490_10737</name>
</gene>
<dbReference type="InterPro" id="IPR003679">
    <property type="entry name" value="Amioglycoside_AcTrfase"/>
</dbReference>
<dbReference type="SUPFAM" id="SSF110710">
    <property type="entry name" value="TTHA0583/YokD-like"/>
    <property type="match status" value="1"/>
</dbReference>
<dbReference type="EMBL" id="AOIC01000077">
    <property type="protein sequence ID" value="ELY67692.1"/>
    <property type="molecule type" value="Genomic_DNA"/>
</dbReference>
<comment type="caution">
    <text evidence="1">The sequence shown here is derived from an EMBL/GenBank/DDBJ whole genome shotgun (WGS) entry which is preliminary data.</text>
</comment>
<dbReference type="GO" id="GO:0046677">
    <property type="term" value="P:response to antibiotic"/>
    <property type="evidence" value="ECO:0007669"/>
    <property type="project" value="InterPro"/>
</dbReference>
<reference evidence="1 2" key="1">
    <citation type="journal article" date="2014" name="PLoS Genet.">
        <title>Phylogenetically driven sequencing of extremely halophilic archaea reveals strategies for static and dynamic osmo-response.</title>
        <authorList>
            <person name="Becker E.A."/>
            <person name="Seitzer P.M."/>
            <person name="Tritt A."/>
            <person name="Larsen D."/>
            <person name="Krusor M."/>
            <person name="Yao A.I."/>
            <person name="Wu D."/>
            <person name="Madern D."/>
            <person name="Eisen J.A."/>
            <person name="Darling A.E."/>
            <person name="Facciotti M.T."/>
        </authorList>
    </citation>
    <scope>NUCLEOTIDE SEQUENCE [LARGE SCALE GENOMIC DNA]</scope>
    <source>
        <strain evidence="1 2">SP2</strain>
    </source>
</reference>
<dbReference type="GO" id="GO:0008080">
    <property type="term" value="F:N-acetyltransferase activity"/>
    <property type="evidence" value="ECO:0007669"/>
    <property type="project" value="InterPro"/>
</dbReference>
<accession>L9Y1U3</accession>
<proteinExistence type="predicted"/>
<keyword evidence="1" id="KW-0808">Transferase</keyword>
<dbReference type="AlphaFoldDB" id="L9Y1U3"/>
<dbReference type="InterPro" id="IPR028345">
    <property type="entry name" value="Antibiotic_NAT-like"/>
</dbReference>